<keyword evidence="1" id="KW-0472">Membrane</keyword>
<comment type="caution">
    <text evidence="3">The sequence shown here is derived from an EMBL/GenBank/DDBJ whole genome shotgun (WGS) entry which is preliminary data.</text>
</comment>
<protein>
    <recommendedName>
        <fullName evidence="2">PA domain-containing protein</fullName>
    </recommendedName>
</protein>
<dbReference type="STRING" id="4846.A0A367KFE0"/>
<proteinExistence type="predicted"/>
<dbReference type="SUPFAM" id="SSF57850">
    <property type="entry name" value="RING/U-box"/>
    <property type="match status" value="1"/>
</dbReference>
<name>A0A367KFE0_RHIST</name>
<sequence length="462" mass="51432">MLISIIDPVMVYSNGTEVDFENAYLKTREFKSGIVPFDNLTQPPSSGLEGTLYDRGYSCQLNITLPSFSNMTSKIALVKKGGGCSFYQKVYYSELDGASGVIIYDDIPFREDDNSGSMKIHKGNITISMYYVDLNIGQELTSMLQYVNTYPINSQDNTTFQPVIRLTMHPAVGGFPSAWEFTLIIVVALLAISFLASVGMHWHLWRIRRRQRAMFENGLLENATPIMPQKNTIEPASLALFPTRMIGDTPPLTRVESSRSERSSKAIENAETLVSATLPVATTPNTPDDVCVICLDEFVLGEQRTIDPWLTIKSASCPLCKHDCSLNVPKSEQVEPPSYSSNSFFNSLRSHHRGSPSSAFGPTISADRAEEFSRSWMARSLPRNMRRQIELAAAAQQESVIELPARMTQNTPTVAQEAIVSNDLEGNSTISRRLGRKLIKTLPRFGNSSIIFVFEEIKLISQ</sequence>
<dbReference type="SUPFAM" id="SSF52025">
    <property type="entry name" value="PA domain"/>
    <property type="match status" value="1"/>
</dbReference>
<evidence type="ECO:0000259" key="2">
    <source>
        <dbReference type="Pfam" id="PF02225"/>
    </source>
</evidence>
<feature type="transmembrane region" description="Helical" evidence="1">
    <location>
        <begin position="181"/>
        <end position="205"/>
    </location>
</feature>
<evidence type="ECO:0000256" key="1">
    <source>
        <dbReference type="SAM" id="Phobius"/>
    </source>
</evidence>
<dbReference type="InterPro" id="IPR003137">
    <property type="entry name" value="PA_domain"/>
</dbReference>
<gene>
    <name evidence="3" type="ORF">CU098_006130</name>
</gene>
<organism evidence="3 4">
    <name type="scientific">Rhizopus stolonifer</name>
    <name type="common">Rhizopus nigricans</name>
    <dbReference type="NCBI Taxonomy" id="4846"/>
    <lineage>
        <taxon>Eukaryota</taxon>
        <taxon>Fungi</taxon>
        <taxon>Fungi incertae sedis</taxon>
        <taxon>Mucoromycota</taxon>
        <taxon>Mucoromycotina</taxon>
        <taxon>Mucoromycetes</taxon>
        <taxon>Mucorales</taxon>
        <taxon>Mucorineae</taxon>
        <taxon>Rhizopodaceae</taxon>
        <taxon>Rhizopus</taxon>
    </lineage>
</organism>
<reference evidence="3 4" key="1">
    <citation type="journal article" date="2018" name="G3 (Bethesda)">
        <title>Phylogenetic and Phylogenomic Definition of Rhizopus Species.</title>
        <authorList>
            <person name="Gryganskyi A.P."/>
            <person name="Golan J."/>
            <person name="Dolatabadi S."/>
            <person name="Mondo S."/>
            <person name="Robb S."/>
            <person name="Idnurm A."/>
            <person name="Muszewska A."/>
            <person name="Steczkiewicz K."/>
            <person name="Masonjones S."/>
            <person name="Liao H.L."/>
            <person name="Gajdeczka M.T."/>
            <person name="Anike F."/>
            <person name="Vuek A."/>
            <person name="Anishchenko I.M."/>
            <person name="Voigt K."/>
            <person name="de Hoog G.S."/>
            <person name="Smith M.E."/>
            <person name="Heitman J."/>
            <person name="Vilgalys R."/>
            <person name="Stajich J.E."/>
        </authorList>
    </citation>
    <scope>NUCLEOTIDE SEQUENCE [LARGE SCALE GENOMIC DNA]</scope>
    <source>
        <strain evidence="3 4">LSU 92-RS-03</strain>
    </source>
</reference>
<dbReference type="OrthoDB" id="8062037at2759"/>
<evidence type="ECO:0000313" key="3">
    <source>
        <dbReference type="EMBL" id="RCI00542.1"/>
    </source>
</evidence>
<keyword evidence="4" id="KW-1185">Reference proteome</keyword>
<dbReference type="EMBL" id="PJQM01001830">
    <property type="protein sequence ID" value="RCI00542.1"/>
    <property type="molecule type" value="Genomic_DNA"/>
</dbReference>
<evidence type="ECO:0000313" key="4">
    <source>
        <dbReference type="Proteomes" id="UP000253551"/>
    </source>
</evidence>
<keyword evidence="1" id="KW-1133">Transmembrane helix</keyword>
<dbReference type="InterPro" id="IPR046450">
    <property type="entry name" value="PA_dom_sf"/>
</dbReference>
<dbReference type="Gene3D" id="3.50.30.30">
    <property type="match status" value="1"/>
</dbReference>
<dbReference type="Proteomes" id="UP000253551">
    <property type="component" value="Unassembled WGS sequence"/>
</dbReference>
<accession>A0A367KFE0</accession>
<keyword evidence="1" id="KW-0812">Transmembrane</keyword>
<dbReference type="AlphaFoldDB" id="A0A367KFE0"/>
<dbReference type="Pfam" id="PF02225">
    <property type="entry name" value="PA"/>
    <property type="match status" value="1"/>
</dbReference>
<feature type="domain" description="PA" evidence="2">
    <location>
        <begin position="68"/>
        <end position="139"/>
    </location>
</feature>